<proteinExistence type="predicted"/>
<dbReference type="PATRIC" id="fig|1280950.3.peg.231"/>
<dbReference type="STRING" id="1280950.HJO_01130"/>
<dbReference type="EMBL" id="ARYK01000001">
    <property type="protein sequence ID" value="KCZ93935.1"/>
    <property type="molecule type" value="Genomic_DNA"/>
</dbReference>
<dbReference type="Proteomes" id="UP000025171">
    <property type="component" value="Unassembled WGS sequence"/>
</dbReference>
<protein>
    <submittedName>
        <fullName evidence="1">Uncharacterized protein</fullName>
    </submittedName>
</protein>
<evidence type="ECO:0000313" key="1">
    <source>
        <dbReference type="EMBL" id="KCZ93935.1"/>
    </source>
</evidence>
<dbReference type="AlphaFoldDB" id="A0A059FTD2"/>
<sequence length="243" mass="27153">MIGLMLSGVFGLFALVAFNIPPSLMAETSCRMDRKDPAHTVILLDQSDPFNPNDLDWVHEFVDNEARALPKYGRLTVMTPNAADPFQPKVIFVKCSPGSIADANPITQNPKMIESAWQKTFYQPLIAEIEHALQDTRQPSSPLFEALYTISDRADFQASSENRRVVVVSDLMQHSDAFSFYKVGADYDAYLDSKLAGTKPNMDHVQVVARIVPRQIYDLPIADVKAFWRAYFTDAGAEFGSVN</sequence>
<name>A0A059FTD2_9PROT</name>
<accession>A0A059FTD2</accession>
<gene>
    <name evidence="1" type="ORF">HJO_01130</name>
</gene>
<evidence type="ECO:0000313" key="2">
    <source>
        <dbReference type="Proteomes" id="UP000025171"/>
    </source>
</evidence>
<reference evidence="1 2" key="1">
    <citation type="journal article" date="2014" name="Antonie Van Leeuwenhoek">
        <title>Hyphomonas beringensis sp. nov. and Hyphomonas chukchiensis sp. nov., isolated from surface seawater of the Bering Sea and Chukchi Sea.</title>
        <authorList>
            <person name="Li C."/>
            <person name="Lai Q."/>
            <person name="Li G."/>
            <person name="Dong C."/>
            <person name="Wang J."/>
            <person name="Liao Y."/>
            <person name="Shao Z."/>
        </authorList>
    </citation>
    <scope>NUCLEOTIDE SEQUENCE [LARGE SCALE GENOMIC DNA]</scope>
    <source>
        <strain evidence="1 2">MHS-2</strain>
    </source>
</reference>
<keyword evidence="2" id="KW-1185">Reference proteome</keyword>
<comment type="caution">
    <text evidence="1">The sequence shown here is derived from an EMBL/GenBank/DDBJ whole genome shotgun (WGS) entry which is preliminary data.</text>
</comment>
<organism evidence="1 2">
    <name type="scientific">Hyphomonas johnsonii MHS-2</name>
    <dbReference type="NCBI Taxonomy" id="1280950"/>
    <lineage>
        <taxon>Bacteria</taxon>
        <taxon>Pseudomonadati</taxon>
        <taxon>Pseudomonadota</taxon>
        <taxon>Alphaproteobacteria</taxon>
        <taxon>Hyphomonadales</taxon>
        <taxon>Hyphomonadaceae</taxon>
        <taxon>Hyphomonas</taxon>
    </lineage>
</organism>
<dbReference type="eggNOG" id="ENOG50312BP">
    <property type="taxonomic scope" value="Bacteria"/>
</dbReference>